<keyword evidence="1" id="KW-0479">Metal-binding</keyword>
<dbReference type="InterPro" id="IPR010666">
    <property type="entry name" value="Znf_GRF"/>
</dbReference>
<dbReference type="PROSITE" id="PS51999">
    <property type="entry name" value="ZF_GRF"/>
    <property type="match status" value="1"/>
</dbReference>
<keyword evidence="3" id="KW-0862">Zinc</keyword>
<sequence length="125" mass="14109">MSESSTNSTRSNRYCFCGMKIKRRASWTDLNPERRFEACDQNRNSQTRHLFFKWLDNETCPRGKEVLPGLLRRLRGLLNVPLLIAALLNVPPLIAVLLNVPHLAKPLAKPLTIVLGKPLPTPPAN</sequence>
<keyword evidence="5" id="KW-1133">Transmembrane helix</keyword>
<keyword evidence="8" id="KW-1185">Reference proteome</keyword>
<keyword evidence="2 4" id="KW-0863">Zinc-finger</keyword>
<keyword evidence="5" id="KW-0812">Transmembrane</keyword>
<dbReference type="PANTHER" id="PTHR33248">
    <property type="entry name" value="ZINC ION-BINDING PROTEIN"/>
    <property type="match status" value="1"/>
</dbReference>
<keyword evidence="5" id="KW-0472">Membrane</keyword>
<evidence type="ECO:0000256" key="1">
    <source>
        <dbReference type="ARBA" id="ARBA00022723"/>
    </source>
</evidence>
<dbReference type="Proteomes" id="UP001054821">
    <property type="component" value="Chromosome 2"/>
</dbReference>
<evidence type="ECO:0000256" key="3">
    <source>
        <dbReference type="ARBA" id="ARBA00022833"/>
    </source>
</evidence>
<dbReference type="EMBL" id="JAJFAZ020000002">
    <property type="protein sequence ID" value="KAI5344107.1"/>
    <property type="molecule type" value="Genomic_DNA"/>
</dbReference>
<name>A0AAD4ZET7_PRUDU</name>
<evidence type="ECO:0000256" key="5">
    <source>
        <dbReference type="SAM" id="Phobius"/>
    </source>
</evidence>
<evidence type="ECO:0000259" key="6">
    <source>
        <dbReference type="PROSITE" id="PS51999"/>
    </source>
</evidence>
<evidence type="ECO:0000256" key="2">
    <source>
        <dbReference type="ARBA" id="ARBA00022771"/>
    </source>
</evidence>
<proteinExistence type="predicted"/>
<organism evidence="7 8">
    <name type="scientific">Prunus dulcis</name>
    <name type="common">Almond</name>
    <name type="synonym">Amygdalus dulcis</name>
    <dbReference type="NCBI Taxonomy" id="3755"/>
    <lineage>
        <taxon>Eukaryota</taxon>
        <taxon>Viridiplantae</taxon>
        <taxon>Streptophyta</taxon>
        <taxon>Embryophyta</taxon>
        <taxon>Tracheophyta</taxon>
        <taxon>Spermatophyta</taxon>
        <taxon>Magnoliopsida</taxon>
        <taxon>eudicotyledons</taxon>
        <taxon>Gunneridae</taxon>
        <taxon>Pentapetalae</taxon>
        <taxon>rosids</taxon>
        <taxon>fabids</taxon>
        <taxon>Rosales</taxon>
        <taxon>Rosaceae</taxon>
        <taxon>Amygdaloideae</taxon>
        <taxon>Amygdaleae</taxon>
        <taxon>Prunus</taxon>
    </lineage>
</organism>
<comment type="caution">
    <text evidence="7">The sequence shown here is derived from an EMBL/GenBank/DDBJ whole genome shotgun (WGS) entry which is preliminary data.</text>
</comment>
<dbReference type="AlphaFoldDB" id="A0AAD4ZET7"/>
<dbReference type="GO" id="GO:0008270">
    <property type="term" value="F:zinc ion binding"/>
    <property type="evidence" value="ECO:0007669"/>
    <property type="project" value="UniProtKB-KW"/>
</dbReference>
<evidence type="ECO:0000256" key="4">
    <source>
        <dbReference type="PROSITE-ProRule" id="PRU01343"/>
    </source>
</evidence>
<feature type="domain" description="GRF-type" evidence="6">
    <location>
        <begin position="15"/>
        <end position="58"/>
    </location>
</feature>
<gene>
    <name evidence="7" type="ORF">L3X38_011984</name>
</gene>
<evidence type="ECO:0000313" key="8">
    <source>
        <dbReference type="Proteomes" id="UP001054821"/>
    </source>
</evidence>
<accession>A0AAD4ZET7</accession>
<reference evidence="7 8" key="1">
    <citation type="journal article" date="2022" name="G3 (Bethesda)">
        <title>Whole-genome sequence and methylome profiling of the almond [Prunus dulcis (Mill.) D.A. Webb] cultivar 'Nonpareil'.</title>
        <authorList>
            <person name="D'Amico-Willman K.M."/>
            <person name="Ouma W.Z."/>
            <person name="Meulia T."/>
            <person name="Sideli G.M."/>
            <person name="Gradziel T.M."/>
            <person name="Fresnedo-Ramirez J."/>
        </authorList>
    </citation>
    <scope>NUCLEOTIDE SEQUENCE [LARGE SCALE GENOMIC DNA]</scope>
    <source>
        <strain evidence="7">Clone GOH B32 T37-40</strain>
    </source>
</reference>
<feature type="transmembrane region" description="Helical" evidence="5">
    <location>
        <begin position="77"/>
        <end position="98"/>
    </location>
</feature>
<evidence type="ECO:0000313" key="7">
    <source>
        <dbReference type="EMBL" id="KAI5344107.1"/>
    </source>
</evidence>
<protein>
    <recommendedName>
        <fullName evidence="6">GRF-type domain-containing protein</fullName>
    </recommendedName>
</protein>